<organism evidence="2 3">
    <name type="scientific">Pararge aegeria aegeria</name>
    <dbReference type="NCBI Taxonomy" id="348720"/>
    <lineage>
        <taxon>Eukaryota</taxon>
        <taxon>Metazoa</taxon>
        <taxon>Ecdysozoa</taxon>
        <taxon>Arthropoda</taxon>
        <taxon>Hexapoda</taxon>
        <taxon>Insecta</taxon>
        <taxon>Pterygota</taxon>
        <taxon>Neoptera</taxon>
        <taxon>Endopterygota</taxon>
        <taxon>Lepidoptera</taxon>
        <taxon>Glossata</taxon>
        <taxon>Ditrysia</taxon>
        <taxon>Papilionoidea</taxon>
        <taxon>Nymphalidae</taxon>
        <taxon>Satyrinae</taxon>
        <taxon>Satyrini</taxon>
        <taxon>Parargina</taxon>
        <taxon>Pararge</taxon>
    </lineage>
</organism>
<feature type="domain" description="Baseplate J-like central" evidence="1">
    <location>
        <begin position="106"/>
        <end position="180"/>
    </location>
</feature>
<proteinExistence type="predicted"/>
<dbReference type="Pfam" id="PF26078">
    <property type="entry name" value="Baseplate_J_M"/>
    <property type="match status" value="1"/>
</dbReference>
<name>A0A8S4QUR0_9NEOP</name>
<dbReference type="Proteomes" id="UP000838756">
    <property type="component" value="Unassembled WGS sequence"/>
</dbReference>
<gene>
    <name evidence="2" type="primary">jg15363</name>
    <name evidence="2" type="ORF">PAEG_LOCUS5004</name>
</gene>
<accession>A0A8S4QUR0</accession>
<keyword evidence="3" id="KW-1185">Reference proteome</keyword>
<sequence>MEQPNIIEPLNFEEILSRMREELVKRDASFTALVESDPAIKILEVAAWRELLLRQRINEAVKGNLLKFATGEDLDNLAEFYGVERQKEEEDERFRKRVKAKIVGSSTCGSKEHYRYHALSADSRVKDALVESTIPGKVQISILSTQLSTTGIVSEELLEIVKKQVTRDDIRVLTDTITVIGCNITEIDIHSRMSISPVISKEEIKKQFIEKFEANRRLGWNVTRSWIIANLFVDGVENVELIEPKEDVVVLGNEIRGFKFRLEERILPWLIEEYGLEEILRWAKDKRRAIKEGVEFRRLRGTPESLKIALKWANIEDITIIEEPPGKHFFELQIGIRDVPNNFFVDAVVELAKLSLPARSRLMRIFNDHYNVDRFILDESLFGSLLSDYSGIKVEKNGPVLSFGRINFFSSRGPLVEIVDNYLREHYEQAFSNDIYRLNVAVLGETEPHTKDYKGIYERSHQWYNLKALYPLTQSLLPSIKFAKAQIVLSDSWKLGEINSCFPVGRIEEEGNKFVLGNDKLSGQRWNLKHKPILERFSVTHHYKIENYTDQKITKYGLAEHNVYYKNDLDSEQKDSIHELENYILVFYPGVLKWHEHRHLHRSWKNSQVICLIS</sequence>
<protein>
    <submittedName>
        <fullName evidence="2">Jg15363 protein</fullName>
    </submittedName>
</protein>
<dbReference type="OrthoDB" id="8115551at2759"/>
<dbReference type="InterPro" id="IPR058531">
    <property type="entry name" value="Baseplate_J_M"/>
</dbReference>
<evidence type="ECO:0000313" key="3">
    <source>
        <dbReference type="Proteomes" id="UP000838756"/>
    </source>
</evidence>
<dbReference type="InterPro" id="IPR006521">
    <property type="entry name" value="Tail_protein_I"/>
</dbReference>
<evidence type="ECO:0000313" key="2">
    <source>
        <dbReference type="EMBL" id="CAH2217083.1"/>
    </source>
</evidence>
<dbReference type="Pfam" id="PF09684">
    <property type="entry name" value="Tail_P2_I"/>
    <property type="match status" value="1"/>
</dbReference>
<dbReference type="EMBL" id="CAKXAJ010017705">
    <property type="protein sequence ID" value="CAH2217083.1"/>
    <property type="molecule type" value="Genomic_DNA"/>
</dbReference>
<reference evidence="2" key="1">
    <citation type="submission" date="2022-03" db="EMBL/GenBank/DDBJ databases">
        <authorList>
            <person name="Lindestad O."/>
        </authorList>
    </citation>
    <scope>NUCLEOTIDE SEQUENCE</scope>
</reference>
<evidence type="ECO:0000259" key="1">
    <source>
        <dbReference type="Pfam" id="PF26078"/>
    </source>
</evidence>
<dbReference type="AlphaFoldDB" id="A0A8S4QUR0"/>
<comment type="caution">
    <text evidence="2">The sequence shown here is derived from an EMBL/GenBank/DDBJ whole genome shotgun (WGS) entry which is preliminary data.</text>
</comment>